<organism evidence="1">
    <name type="scientific">Arundo donax</name>
    <name type="common">Giant reed</name>
    <name type="synonym">Donax arundinaceus</name>
    <dbReference type="NCBI Taxonomy" id="35708"/>
    <lineage>
        <taxon>Eukaryota</taxon>
        <taxon>Viridiplantae</taxon>
        <taxon>Streptophyta</taxon>
        <taxon>Embryophyta</taxon>
        <taxon>Tracheophyta</taxon>
        <taxon>Spermatophyta</taxon>
        <taxon>Magnoliopsida</taxon>
        <taxon>Liliopsida</taxon>
        <taxon>Poales</taxon>
        <taxon>Poaceae</taxon>
        <taxon>PACMAD clade</taxon>
        <taxon>Arundinoideae</taxon>
        <taxon>Arundineae</taxon>
        <taxon>Arundo</taxon>
    </lineage>
</organism>
<reference evidence="1" key="1">
    <citation type="submission" date="2014-09" db="EMBL/GenBank/DDBJ databases">
        <authorList>
            <person name="Magalhaes I.L.F."/>
            <person name="Oliveira U."/>
            <person name="Santos F.R."/>
            <person name="Vidigal T.H.D.A."/>
            <person name="Brescovit A.D."/>
            <person name="Santos A.J."/>
        </authorList>
    </citation>
    <scope>NUCLEOTIDE SEQUENCE</scope>
    <source>
        <tissue evidence="1">Shoot tissue taken approximately 20 cm above the soil surface</tissue>
    </source>
</reference>
<protein>
    <submittedName>
        <fullName evidence="1">Uncharacterized protein</fullName>
    </submittedName>
</protein>
<sequence length="39" mass="4602">MWPASHSIYLAKFVQNRAYSTLQEGRSMKLSQKLLRYQA</sequence>
<evidence type="ECO:0000313" key="1">
    <source>
        <dbReference type="EMBL" id="JAD73480.1"/>
    </source>
</evidence>
<name>A0A0A9CJA2_ARUDO</name>
<dbReference type="AlphaFoldDB" id="A0A0A9CJA2"/>
<dbReference type="EMBL" id="GBRH01224415">
    <property type="protein sequence ID" value="JAD73480.1"/>
    <property type="molecule type" value="Transcribed_RNA"/>
</dbReference>
<reference evidence="1" key="2">
    <citation type="journal article" date="2015" name="Data Brief">
        <title>Shoot transcriptome of the giant reed, Arundo donax.</title>
        <authorList>
            <person name="Barrero R.A."/>
            <person name="Guerrero F.D."/>
            <person name="Moolhuijzen P."/>
            <person name="Goolsby J.A."/>
            <person name="Tidwell J."/>
            <person name="Bellgard S.E."/>
            <person name="Bellgard M.I."/>
        </authorList>
    </citation>
    <scope>NUCLEOTIDE SEQUENCE</scope>
    <source>
        <tissue evidence="1">Shoot tissue taken approximately 20 cm above the soil surface</tissue>
    </source>
</reference>
<accession>A0A0A9CJA2</accession>
<proteinExistence type="predicted"/>